<accession>A0ABP6RB80</accession>
<dbReference type="PANTHER" id="PTHR12110:SF52">
    <property type="entry name" value="XYLOSE ISOMERASE"/>
    <property type="match status" value="1"/>
</dbReference>
<dbReference type="InterPro" id="IPR036237">
    <property type="entry name" value="Xyl_isomerase-like_sf"/>
</dbReference>
<dbReference type="SUPFAM" id="SSF51658">
    <property type="entry name" value="Xylose isomerase-like"/>
    <property type="match status" value="1"/>
</dbReference>
<feature type="domain" description="Xylose isomerase-like TIM barrel" evidence="2">
    <location>
        <begin position="27"/>
        <end position="259"/>
    </location>
</feature>
<evidence type="ECO:0000256" key="1">
    <source>
        <dbReference type="ARBA" id="ARBA00023277"/>
    </source>
</evidence>
<dbReference type="InterPro" id="IPR050312">
    <property type="entry name" value="IolE/XylAMocC-like"/>
</dbReference>
<gene>
    <name evidence="3" type="ORF">GCM10020260_07280</name>
</gene>
<dbReference type="Proteomes" id="UP001501736">
    <property type="component" value="Unassembled WGS sequence"/>
</dbReference>
<name>A0ABP6RB80_9MICC</name>
<dbReference type="Pfam" id="PF01261">
    <property type="entry name" value="AP_endonuc_2"/>
    <property type="match status" value="1"/>
</dbReference>
<dbReference type="PANTHER" id="PTHR12110">
    <property type="entry name" value="HYDROXYPYRUVATE ISOMERASE"/>
    <property type="match status" value="1"/>
</dbReference>
<sequence length="267" mass="28805">MLGISTYAYLWRASDRVPEPWTLPQMLADAASLGAEVFEICDHAPLEGMDAAQLHELRSLADDLGLRLAVGTRGVRAAHLRRFLEIAEALGAGTVRSMVQPADTPVDVAREQLRAAMPAYAAAGVELALETYEQLPTTALVELVETVDSPALGITLDPGNAVAALERPADVVAATAAHVKNLHVKDFAFTREPGWVGFTFSGARLGEGLLDYAAMVAAVAPEERGIDQIIEHWLPWQGDAETTATAEHDWTVHSMDCLKSHLRRTHA</sequence>
<protein>
    <submittedName>
        <fullName evidence="3">TIM barrel protein</fullName>
    </submittedName>
</protein>
<keyword evidence="1" id="KW-0119">Carbohydrate metabolism</keyword>
<evidence type="ECO:0000313" key="3">
    <source>
        <dbReference type="EMBL" id="GAA3281589.1"/>
    </source>
</evidence>
<dbReference type="InterPro" id="IPR013022">
    <property type="entry name" value="Xyl_isomerase-like_TIM-brl"/>
</dbReference>
<proteinExistence type="predicted"/>
<dbReference type="RefSeq" id="WP_344718285.1">
    <property type="nucleotide sequence ID" value="NZ_BAAAYG010000003.1"/>
</dbReference>
<dbReference type="EMBL" id="BAAAYG010000003">
    <property type="protein sequence ID" value="GAA3281589.1"/>
    <property type="molecule type" value="Genomic_DNA"/>
</dbReference>
<keyword evidence="4" id="KW-1185">Reference proteome</keyword>
<organism evidence="3 4">
    <name type="scientific">Nesterenkonia halobia</name>
    <dbReference type="NCBI Taxonomy" id="37922"/>
    <lineage>
        <taxon>Bacteria</taxon>
        <taxon>Bacillati</taxon>
        <taxon>Actinomycetota</taxon>
        <taxon>Actinomycetes</taxon>
        <taxon>Micrococcales</taxon>
        <taxon>Micrococcaceae</taxon>
        <taxon>Nesterenkonia</taxon>
    </lineage>
</organism>
<reference evidence="4" key="1">
    <citation type="journal article" date="2019" name="Int. J. Syst. Evol. Microbiol.">
        <title>The Global Catalogue of Microorganisms (GCM) 10K type strain sequencing project: providing services to taxonomists for standard genome sequencing and annotation.</title>
        <authorList>
            <consortium name="The Broad Institute Genomics Platform"/>
            <consortium name="The Broad Institute Genome Sequencing Center for Infectious Disease"/>
            <person name="Wu L."/>
            <person name="Ma J."/>
        </authorList>
    </citation>
    <scope>NUCLEOTIDE SEQUENCE [LARGE SCALE GENOMIC DNA]</scope>
    <source>
        <strain evidence="4">JCM 11483</strain>
    </source>
</reference>
<comment type="caution">
    <text evidence="3">The sequence shown here is derived from an EMBL/GenBank/DDBJ whole genome shotgun (WGS) entry which is preliminary data.</text>
</comment>
<dbReference type="Gene3D" id="3.20.20.150">
    <property type="entry name" value="Divalent-metal-dependent TIM barrel enzymes"/>
    <property type="match status" value="1"/>
</dbReference>
<evidence type="ECO:0000259" key="2">
    <source>
        <dbReference type="Pfam" id="PF01261"/>
    </source>
</evidence>
<evidence type="ECO:0000313" key="4">
    <source>
        <dbReference type="Proteomes" id="UP001501736"/>
    </source>
</evidence>